<dbReference type="Proteomes" id="UP000663834">
    <property type="component" value="Unassembled WGS sequence"/>
</dbReference>
<dbReference type="PANTHER" id="PTHR12992">
    <property type="entry name" value="NUDIX HYDROLASE"/>
    <property type="match status" value="1"/>
</dbReference>
<name>A0A815BQR6_9BILA</name>
<evidence type="ECO:0000256" key="2">
    <source>
        <dbReference type="ARBA" id="ARBA00001946"/>
    </source>
</evidence>
<evidence type="ECO:0000313" key="17">
    <source>
        <dbReference type="Proteomes" id="UP000663866"/>
    </source>
</evidence>
<evidence type="ECO:0000256" key="4">
    <source>
        <dbReference type="ARBA" id="ARBA00022801"/>
    </source>
</evidence>
<evidence type="ECO:0000313" key="12">
    <source>
        <dbReference type="EMBL" id="CAF3754607.1"/>
    </source>
</evidence>
<dbReference type="Proteomes" id="UP000681720">
    <property type="component" value="Unassembled WGS sequence"/>
</dbReference>
<dbReference type="InterPro" id="IPR015797">
    <property type="entry name" value="NUDIX_hydrolase-like_dom_sf"/>
</dbReference>
<evidence type="ECO:0000256" key="1">
    <source>
        <dbReference type="ARBA" id="ARBA00001936"/>
    </source>
</evidence>
<dbReference type="EMBL" id="CAJNRF010004221">
    <property type="protein sequence ID" value="CAF2057509.1"/>
    <property type="molecule type" value="Genomic_DNA"/>
</dbReference>
<dbReference type="PROSITE" id="PS51462">
    <property type="entry name" value="NUDIX"/>
    <property type="match status" value="1"/>
</dbReference>
<dbReference type="EMBL" id="CAJNOV010017416">
    <property type="protein sequence ID" value="CAF1607261.1"/>
    <property type="molecule type" value="Genomic_DNA"/>
</dbReference>
<keyword evidence="17" id="KW-1185">Reference proteome</keyword>
<dbReference type="EMBL" id="CAJNOW010000405">
    <property type="protein sequence ID" value="CAF1275022.1"/>
    <property type="molecule type" value="Genomic_DNA"/>
</dbReference>
<dbReference type="Proteomes" id="UP000663856">
    <property type="component" value="Unassembled WGS sequence"/>
</dbReference>
<dbReference type="InterPro" id="IPR000086">
    <property type="entry name" value="NUDIX_hydrolase_dom"/>
</dbReference>
<dbReference type="Gene3D" id="3.90.79.10">
    <property type="entry name" value="Nucleoside Triphosphate Pyrophosphohydrolase"/>
    <property type="match status" value="1"/>
</dbReference>
<feature type="domain" description="Nudix hydrolase" evidence="7">
    <location>
        <begin position="48"/>
        <end position="184"/>
    </location>
</feature>
<dbReference type="Proteomes" id="UP000681967">
    <property type="component" value="Unassembled WGS sequence"/>
</dbReference>
<dbReference type="Proteomes" id="UP000663824">
    <property type="component" value="Unassembled WGS sequence"/>
</dbReference>
<organism evidence="8 16">
    <name type="scientific">Rotaria magnacalcarata</name>
    <dbReference type="NCBI Taxonomy" id="392030"/>
    <lineage>
        <taxon>Eukaryota</taxon>
        <taxon>Metazoa</taxon>
        <taxon>Spiralia</taxon>
        <taxon>Gnathifera</taxon>
        <taxon>Rotifera</taxon>
        <taxon>Eurotatoria</taxon>
        <taxon>Bdelloidea</taxon>
        <taxon>Philodinida</taxon>
        <taxon>Philodinidae</taxon>
        <taxon>Rotaria</taxon>
    </lineage>
</organism>
<evidence type="ECO:0000313" key="16">
    <source>
        <dbReference type="Proteomes" id="UP000663834"/>
    </source>
</evidence>
<comment type="cofactor">
    <cofactor evidence="1">
        <name>Mn(2+)</name>
        <dbReference type="ChEBI" id="CHEBI:29035"/>
    </cofactor>
</comment>
<evidence type="ECO:0000256" key="5">
    <source>
        <dbReference type="ARBA" id="ARBA00022842"/>
    </source>
</evidence>
<evidence type="ECO:0000313" key="14">
    <source>
        <dbReference type="EMBL" id="CAF3912305.1"/>
    </source>
</evidence>
<dbReference type="InterPro" id="IPR045121">
    <property type="entry name" value="CoAse"/>
</dbReference>
<evidence type="ECO:0000256" key="6">
    <source>
        <dbReference type="ARBA" id="ARBA00023211"/>
    </source>
</evidence>
<comment type="cofactor">
    <cofactor evidence="2">
        <name>Mg(2+)</name>
        <dbReference type="ChEBI" id="CHEBI:18420"/>
    </cofactor>
</comment>
<evidence type="ECO:0000313" key="15">
    <source>
        <dbReference type="EMBL" id="CAF4028548.1"/>
    </source>
</evidence>
<keyword evidence="4" id="KW-0378">Hydrolase</keyword>
<comment type="caution">
    <text evidence="8">The sequence shown here is derived from an EMBL/GenBank/DDBJ whole genome shotgun (WGS) entry which is preliminary data.</text>
</comment>
<reference evidence="8" key="1">
    <citation type="submission" date="2021-02" db="EMBL/GenBank/DDBJ databases">
        <authorList>
            <person name="Nowell W R."/>
        </authorList>
    </citation>
    <scope>NUCLEOTIDE SEQUENCE</scope>
</reference>
<dbReference type="AlphaFoldDB" id="A0A815BQR6"/>
<dbReference type="Proteomes" id="UP000663866">
    <property type="component" value="Unassembled WGS sequence"/>
</dbReference>
<dbReference type="Proteomes" id="UP000663855">
    <property type="component" value="Unassembled WGS sequence"/>
</dbReference>
<dbReference type="GO" id="GO:0046872">
    <property type="term" value="F:metal ion binding"/>
    <property type="evidence" value="ECO:0007669"/>
    <property type="project" value="UniProtKB-KW"/>
</dbReference>
<dbReference type="GO" id="GO:0015938">
    <property type="term" value="P:coenzyme A catabolic process"/>
    <property type="evidence" value="ECO:0007669"/>
    <property type="project" value="TreeGrafter"/>
</dbReference>
<dbReference type="PANTHER" id="PTHR12992:SF24">
    <property type="entry name" value="PEROXISOMAL COENZYME A DIPHOSPHATASE NUDT7"/>
    <property type="match status" value="1"/>
</dbReference>
<dbReference type="CDD" id="cd03426">
    <property type="entry name" value="NUDIX_CoAse_Nudt7"/>
    <property type="match status" value="1"/>
</dbReference>
<evidence type="ECO:0000313" key="8">
    <source>
        <dbReference type="EMBL" id="CAF1275022.1"/>
    </source>
</evidence>
<evidence type="ECO:0000313" key="11">
    <source>
        <dbReference type="EMBL" id="CAF2244802.1"/>
    </source>
</evidence>
<evidence type="ECO:0000313" key="10">
    <source>
        <dbReference type="EMBL" id="CAF2057509.1"/>
    </source>
</evidence>
<keyword evidence="6" id="KW-0464">Manganese</keyword>
<gene>
    <name evidence="12" type="ORF">BYL167_LOCUS520</name>
    <name evidence="9" type="ORF">CJN711_LOCUS36033</name>
    <name evidence="14" type="ORF">GIL414_LOCUS7132</name>
    <name evidence="8" type="ORF">KQP761_LOCUS3487</name>
    <name evidence="11" type="ORF">MBJ925_LOCUS37547</name>
    <name evidence="15" type="ORF">OVN521_LOCUS16649</name>
    <name evidence="13" type="ORF">SMN809_LOCUS7106</name>
    <name evidence="10" type="ORF">WKI299_LOCUS11450</name>
</gene>
<dbReference type="EMBL" id="CAJNRE010020885">
    <property type="protein sequence ID" value="CAF2244802.1"/>
    <property type="molecule type" value="Genomic_DNA"/>
</dbReference>
<accession>A0A815BQR6</accession>
<protein>
    <recommendedName>
        <fullName evidence="7">Nudix hydrolase domain-containing protein</fullName>
    </recommendedName>
</protein>
<sequence length="261" mass="30467">MRSMSSSPCWSNEVFTNELVRKRLIPYLDKTPSYVDELSQSVPRLKRSRRASVLIPLYCNQVTNRIEVLLIKRSDKMRSHTGMVAFPGGMADPTDRDRIHTAEREAEEEIGLEPSKYSLVGCLLPITDSRIVVITPVVALLDSPKFVDFRLSPDEASDAFYVDLEQFLLASQNYKMLEVGDHFVTHHFNVDKYHIWGVTSYQLILLATLVYQRAPEFPVFRHEQYLDLKQIKQQQMDFFRLCVDYRNRTEKKERSKEKSRL</sequence>
<dbReference type="Pfam" id="PF00293">
    <property type="entry name" value="NUDIX"/>
    <property type="match status" value="1"/>
</dbReference>
<evidence type="ECO:0000256" key="3">
    <source>
        <dbReference type="ARBA" id="ARBA00022723"/>
    </source>
</evidence>
<dbReference type="EMBL" id="CAJOBI010002013">
    <property type="protein sequence ID" value="CAF3910182.1"/>
    <property type="molecule type" value="Genomic_DNA"/>
</dbReference>
<dbReference type="OrthoDB" id="206213at2759"/>
<dbReference type="EMBL" id="CAJOBG010002795">
    <property type="protein sequence ID" value="CAF4028548.1"/>
    <property type="molecule type" value="Genomic_DNA"/>
</dbReference>
<proteinExistence type="predicted"/>
<evidence type="ECO:0000259" key="7">
    <source>
        <dbReference type="PROSITE" id="PS51462"/>
    </source>
</evidence>
<dbReference type="EMBL" id="CAJOBH010000057">
    <property type="protein sequence ID" value="CAF3754607.1"/>
    <property type="molecule type" value="Genomic_DNA"/>
</dbReference>
<evidence type="ECO:0000313" key="13">
    <source>
        <dbReference type="EMBL" id="CAF3910182.1"/>
    </source>
</evidence>
<dbReference type="EMBL" id="CAJOBJ010002130">
    <property type="protein sequence ID" value="CAF3912305.1"/>
    <property type="molecule type" value="Genomic_DNA"/>
</dbReference>
<keyword evidence="5" id="KW-0460">Magnesium</keyword>
<dbReference type="SUPFAM" id="SSF55811">
    <property type="entry name" value="Nudix"/>
    <property type="match status" value="1"/>
</dbReference>
<dbReference type="GO" id="GO:0010945">
    <property type="term" value="F:coenzyme A diphosphatase activity"/>
    <property type="evidence" value="ECO:0007669"/>
    <property type="project" value="InterPro"/>
</dbReference>
<evidence type="ECO:0000313" key="9">
    <source>
        <dbReference type="EMBL" id="CAF1607261.1"/>
    </source>
</evidence>
<dbReference type="Proteomes" id="UP000676336">
    <property type="component" value="Unassembled WGS sequence"/>
</dbReference>
<keyword evidence="3" id="KW-0479">Metal-binding</keyword>